<dbReference type="GO" id="GO:0031573">
    <property type="term" value="P:mitotic intra-S DNA damage checkpoint signaling"/>
    <property type="evidence" value="ECO:0007669"/>
    <property type="project" value="TreeGrafter"/>
</dbReference>
<evidence type="ECO:0000256" key="4">
    <source>
        <dbReference type="ARBA" id="ARBA00023242"/>
    </source>
</evidence>
<evidence type="ECO:0000256" key="3">
    <source>
        <dbReference type="ARBA" id="ARBA00022843"/>
    </source>
</evidence>
<dbReference type="GO" id="GO:0005634">
    <property type="term" value="C:nucleus"/>
    <property type="evidence" value="ECO:0007669"/>
    <property type="project" value="UniProtKB-SubCell"/>
</dbReference>
<evidence type="ECO:0000256" key="5">
    <source>
        <dbReference type="ARBA" id="ARBA00093456"/>
    </source>
</evidence>
<dbReference type="EMBL" id="GHBP01000081">
    <property type="protein sequence ID" value="NDJ92122.1"/>
    <property type="molecule type" value="Transcribed_RNA"/>
</dbReference>
<dbReference type="PANTHER" id="PTHR32086:SF0">
    <property type="entry name" value="FANCONI ANEMIA GROUP D2 PROTEIN"/>
    <property type="match status" value="1"/>
</dbReference>
<reference evidence="6" key="1">
    <citation type="submission" date="2018-11" db="EMBL/GenBank/DDBJ databases">
        <title>Henneguya salminicola genome and transcriptome.</title>
        <authorList>
            <person name="Yahalomi D."/>
            <person name="Atkinson S.D."/>
            <person name="Neuhof M."/>
            <person name="Chang E.S."/>
            <person name="Philippe H."/>
            <person name="Cartwright P."/>
            <person name="Bartholomew J.L."/>
            <person name="Huchon D."/>
        </authorList>
    </citation>
    <scope>NUCLEOTIDE SEQUENCE</scope>
    <source>
        <strain evidence="6">Hz1</strain>
        <tissue evidence="6">Whole</tissue>
    </source>
</reference>
<comment type="subcellular location">
    <subcellularLocation>
        <location evidence="1">Nucleus</location>
    </subcellularLocation>
</comment>
<dbReference type="GO" id="GO:0036297">
    <property type="term" value="P:interstrand cross-link repair"/>
    <property type="evidence" value="ECO:0007669"/>
    <property type="project" value="TreeGrafter"/>
</dbReference>
<evidence type="ECO:0000256" key="1">
    <source>
        <dbReference type="ARBA" id="ARBA00004123"/>
    </source>
</evidence>
<protein>
    <submittedName>
        <fullName evidence="6">Fanconi anemia group D2 protein (Trinotate prediction)</fullName>
    </submittedName>
</protein>
<accession>A0A6G3MDM0</accession>
<sequence length="217" mass="25777">MENIFENLSDSKKLNHLDLMVRSNMDKLFDEDHPVQNNITLLTKETFPIFCKLAFSYSFKLLKSYAISKSPINFENLETLFKIYNTLFSSIKRFNNREMLRLYLKHGTIVIKLFNQKYLPMFDKIFVDNKSNIQALFRNFQHSTRMLQHICRHAKVLKETSLMNSIPNLKKLLETFIYRVKVMLDKNKCADAFWIGHLKNRDIYGHEVMSQTTSMDD</sequence>
<evidence type="ECO:0000313" key="6">
    <source>
        <dbReference type="EMBL" id="NDJ92122.1"/>
    </source>
</evidence>
<dbReference type="GO" id="GO:1990918">
    <property type="term" value="P:double-strand break repair involved in meiotic recombination"/>
    <property type="evidence" value="ECO:0007669"/>
    <property type="project" value="TreeGrafter"/>
</dbReference>
<comment type="similarity">
    <text evidence="5">Belongs to the Fanconi anemia protein FANCD2 family.</text>
</comment>
<organism evidence="6">
    <name type="scientific">Henneguya salminicola</name>
    <name type="common">Myxosporean</name>
    <dbReference type="NCBI Taxonomy" id="69463"/>
    <lineage>
        <taxon>Eukaryota</taxon>
        <taxon>Metazoa</taxon>
        <taxon>Cnidaria</taxon>
        <taxon>Myxozoa</taxon>
        <taxon>Myxosporea</taxon>
        <taxon>Bivalvulida</taxon>
        <taxon>Platysporina</taxon>
        <taxon>Myxobolidae</taxon>
        <taxon>Henneguya</taxon>
    </lineage>
</organism>
<dbReference type="GO" id="GO:0007129">
    <property type="term" value="P:homologous chromosome pairing at meiosis"/>
    <property type="evidence" value="ECO:0007669"/>
    <property type="project" value="TreeGrafter"/>
</dbReference>
<keyword evidence="4" id="KW-0539">Nucleus</keyword>
<dbReference type="AlphaFoldDB" id="A0A6G3MDM0"/>
<dbReference type="PANTHER" id="PTHR32086">
    <property type="entry name" value="FANCONI ANEMIA GROUP D2 PROTEIN"/>
    <property type="match status" value="1"/>
</dbReference>
<keyword evidence="3" id="KW-0832">Ubl conjugation</keyword>
<name>A0A6G3MDM0_HENSL</name>
<keyword evidence="2" id="KW-1017">Isopeptide bond</keyword>
<evidence type="ECO:0000256" key="2">
    <source>
        <dbReference type="ARBA" id="ARBA00022499"/>
    </source>
</evidence>
<dbReference type="GO" id="GO:0070182">
    <property type="term" value="F:DNA polymerase binding"/>
    <property type="evidence" value="ECO:0007669"/>
    <property type="project" value="TreeGrafter"/>
</dbReference>
<proteinExistence type="inferred from homology"/>
<dbReference type="Pfam" id="PF14631">
    <property type="entry name" value="FancD2"/>
    <property type="match status" value="1"/>
</dbReference>
<dbReference type="InterPro" id="IPR029448">
    <property type="entry name" value="FANCD2"/>
</dbReference>
<dbReference type="GO" id="GO:0000793">
    <property type="term" value="C:condensed chromosome"/>
    <property type="evidence" value="ECO:0007669"/>
    <property type="project" value="TreeGrafter"/>
</dbReference>